<dbReference type="AlphaFoldDB" id="A0A8H4VTY6"/>
<reference evidence="2 3" key="1">
    <citation type="submission" date="2019-12" db="EMBL/GenBank/DDBJ databases">
        <authorList>
            <person name="Floudas D."/>
            <person name="Bentzer J."/>
            <person name="Ahren D."/>
            <person name="Johansson T."/>
            <person name="Persson P."/>
            <person name="Tunlid A."/>
        </authorList>
    </citation>
    <scope>NUCLEOTIDE SEQUENCE [LARGE SCALE GENOMIC DNA]</scope>
    <source>
        <strain evidence="2 3">CBS 102.39</strain>
    </source>
</reference>
<protein>
    <submittedName>
        <fullName evidence="2">Uncharacterized protein</fullName>
    </submittedName>
</protein>
<feature type="region of interest" description="Disordered" evidence="1">
    <location>
        <begin position="1"/>
        <end position="58"/>
    </location>
</feature>
<evidence type="ECO:0000256" key="1">
    <source>
        <dbReference type="SAM" id="MobiDB-lite"/>
    </source>
</evidence>
<sequence>MSANHRKRKHRSATHRDSQYSYKVHDTSAPQKDSFLAHHEAYLNTERDSHRAGGGEEPNPLSALYIQAYEADIVHGPDASSAARSLEVVDYQTAVSEDGTERAIGTTPKIGSALIKWGGDVSALKTRNATNLLDDDDDSLPPALTGASEDRREIWVDRYDARLLLDTLPPANPSIIHAPSSPTGWSDLPSDTEDTFFFTSDETEEFRKEKRRRLLDKTREERLKARMEEDGVEDEPKEEEDVWGGSDEEPDDTQAELMKRTAIHLLSSPNPAQLEMRILANHGADRRFQFLRGRWSRAWRLAKTKAKMEKDREAEDKKKQVGLGTLAGYGSGDSESEEEPPKQDAPAADNTQVSHTVDKPDETAEEIKLQARRKRLEEWSAKRRAEKAARVDQTDG</sequence>
<organism evidence="2 3">
    <name type="scientific">Agrocybe pediades</name>
    <dbReference type="NCBI Taxonomy" id="84607"/>
    <lineage>
        <taxon>Eukaryota</taxon>
        <taxon>Fungi</taxon>
        <taxon>Dikarya</taxon>
        <taxon>Basidiomycota</taxon>
        <taxon>Agaricomycotina</taxon>
        <taxon>Agaricomycetes</taxon>
        <taxon>Agaricomycetidae</taxon>
        <taxon>Agaricales</taxon>
        <taxon>Agaricineae</taxon>
        <taxon>Strophariaceae</taxon>
        <taxon>Agrocybe</taxon>
    </lineage>
</organism>
<gene>
    <name evidence="2" type="ORF">D9613_009273</name>
</gene>
<feature type="compositionally biased region" description="Basic residues" evidence="1">
    <location>
        <begin position="1"/>
        <end position="13"/>
    </location>
</feature>
<comment type="caution">
    <text evidence="2">The sequence shown here is derived from an EMBL/GenBank/DDBJ whole genome shotgun (WGS) entry which is preliminary data.</text>
</comment>
<accession>A0A8H4VTY6</accession>
<feature type="compositionally biased region" description="Basic and acidic residues" evidence="1">
    <location>
        <begin position="308"/>
        <end position="319"/>
    </location>
</feature>
<feature type="compositionally biased region" description="Basic and acidic residues" evidence="1">
    <location>
        <begin position="356"/>
        <end position="396"/>
    </location>
</feature>
<keyword evidence="3" id="KW-1185">Reference proteome</keyword>
<feature type="compositionally biased region" description="Acidic residues" evidence="1">
    <location>
        <begin position="230"/>
        <end position="251"/>
    </location>
</feature>
<dbReference type="Proteomes" id="UP000521872">
    <property type="component" value="Unassembled WGS sequence"/>
</dbReference>
<feature type="compositionally biased region" description="Basic and acidic residues" evidence="1">
    <location>
        <begin position="35"/>
        <end position="54"/>
    </location>
</feature>
<evidence type="ECO:0000313" key="2">
    <source>
        <dbReference type="EMBL" id="KAF4622631.1"/>
    </source>
</evidence>
<feature type="compositionally biased region" description="Basic and acidic residues" evidence="1">
    <location>
        <begin position="14"/>
        <end position="26"/>
    </location>
</feature>
<name>A0A8H4VTY6_9AGAR</name>
<feature type="region of interest" description="Disordered" evidence="1">
    <location>
        <begin position="308"/>
        <end position="396"/>
    </location>
</feature>
<dbReference type="EMBL" id="JAACJL010000002">
    <property type="protein sequence ID" value="KAF4622631.1"/>
    <property type="molecule type" value="Genomic_DNA"/>
</dbReference>
<feature type="region of interest" description="Disordered" evidence="1">
    <location>
        <begin position="224"/>
        <end position="251"/>
    </location>
</feature>
<proteinExistence type="predicted"/>
<evidence type="ECO:0000313" key="3">
    <source>
        <dbReference type="Proteomes" id="UP000521872"/>
    </source>
</evidence>